<evidence type="ECO:0000256" key="1">
    <source>
        <dbReference type="ARBA" id="ARBA00004442"/>
    </source>
</evidence>
<proteinExistence type="predicted"/>
<reference evidence="5" key="1">
    <citation type="submission" date="2013-08" db="EMBL/GenBank/DDBJ databases">
        <authorList>
            <person name="Mendez C."/>
            <person name="Richter M."/>
            <person name="Ferrer M."/>
            <person name="Sanchez J."/>
        </authorList>
    </citation>
    <scope>NUCLEOTIDE SEQUENCE</scope>
</reference>
<keyword evidence="3" id="KW-0998">Cell outer membrane</keyword>
<evidence type="ECO:0000313" key="5">
    <source>
        <dbReference type="EMBL" id="EQD48083.1"/>
    </source>
</evidence>
<comment type="caution">
    <text evidence="5">The sequence shown here is derived from an EMBL/GenBank/DDBJ whole genome shotgun (WGS) entry which is preliminary data.</text>
</comment>
<reference evidence="5" key="2">
    <citation type="journal article" date="2014" name="ISME J.">
        <title>Microbial stratification in low pH oxic and suboxic macroscopic growths along an acid mine drainage.</title>
        <authorList>
            <person name="Mendez-Garcia C."/>
            <person name="Mesa V."/>
            <person name="Sprenger R.R."/>
            <person name="Richter M."/>
            <person name="Diez M.S."/>
            <person name="Solano J."/>
            <person name="Bargiela R."/>
            <person name="Golyshina O.V."/>
            <person name="Manteca A."/>
            <person name="Ramos J.L."/>
            <person name="Gallego J.R."/>
            <person name="Llorente I."/>
            <person name="Martins Dos Santos V.A."/>
            <person name="Jensen O.N."/>
            <person name="Pelaez A.I."/>
            <person name="Sanchez J."/>
            <person name="Ferrer M."/>
        </authorList>
    </citation>
    <scope>NUCLEOTIDE SEQUENCE</scope>
</reference>
<dbReference type="PANTHER" id="PTHR47234:SF2">
    <property type="entry name" value="TONB-DEPENDENT RECEPTOR"/>
    <property type="match status" value="1"/>
</dbReference>
<sequence length="411" mass="44959">NFMVTADFTRQQELMASQRSFSATGFNPALGITGTNDPGTWPATIIDANGNYWQPGYPACAGNPFLTTYYGNCAYRYSAATDLIPRSYEASALASFTKALPDNNTLRLQYFYTRSKVTAWSGPMFYFFEMTPQADPTYFPTAAGLTCEADFSVNCAQSPVLNQPIYATWTDPNNNRFSDNINTEQRALLTFAGHNDGWNYTASLNWSQNLNADGNTGGYPNEAALAPNGILSNLINPFGPQTVQGQALINGSYVNGIYQNGKMSRWSVSGHVSHRVFHWFDTRHAAILAIGASVRGDRFQSATTPYNNLVTAATGLSDFAVQGSRTAQAVFAELDIPMQSHLNVDLSDREDRFSDFGTTNNGKIAVRYQPSRYVTFRGAASTGFRAPTLYDLYEPATMSASTSGTMGQNNP</sequence>
<feature type="domain" description="TonB-dependent receptor-like beta-barrel" evidence="4">
    <location>
        <begin position="166"/>
        <end position="400"/>
    </location>
</feature>
<evidence type="ECO:0000256" key="2">
    <source>
        <dbReference type="ARBA" id="ARBA00023136"/>
    </source>
</evidence>
<dbReference type="Pfam" id="PF00593">
    <property type="entry name" value="TonB_dep_Rec_b-barrel"/>
    <property type="match status" value="1"/>
</dbReference>
<organism evidence="5">
    <name type="scientific">mine drainage metagenome</name>
    <dbReference type="NCBI Taxonomy" id="410659"/>
    <lineage>
        <taxon>unclassified sequences</taxon>
        <taxon>metagenomes</taxon>
        <taxon>ecological metagenomes</taxon>
    </lineage>
</organism>
<dbReference type="EMBL" id="AUZX01010415">
    <property type="protein sequence ID" value="EQD48083.1"/>
    <property type="molecule type" value="Genomic_DNA"/>
</dbReference>
<dbReference type="GO" id="GO:0009279">
    <property type="term" value="C:cell outer membrane"/>
    <property type="evidence" value="ECO:0007669"/>
    <property type="project" value="UniProtKB-SubCell"/>
</dbReference>
<dbReference type="PANTHER" id="PTHR47234">
    <property type="match status" value="1"/>
</dbReference>
<comment type="subcellular location">
    <subcellularLocation>
        <location evidence="1">Cell outer membrane</location>
    </subcellularLocation>
</comment>
<dbReference type="InterPro" id="IPR036942">
    <property type="entry name" value="Beta-barrel_TonB_sf"/>
</dbReference>
<dbReference type="Gene3D" id="2.40.170.20">
    <property type="entry name" value="TonB-dependent receptor, beta-barrel domain"/>
    <property type="match status" value="1"/>
</dbReference>
<keyword evidence="2" id="KW-0472">Membrane</keyword>
<accession>T0ZTU1</accession>
<feature type="non-terminal residue" evidence="5">
    <location>
        <position position="411"/>
    </location>
</feature>
<dbReference type="AlphaFoldDB" id="T0ZTU1"/>
<feature type="non-terminal residue" evidence="5">
    <location>
        <position position="1"/>
    </location>
</feature>
<evidence type="ECO:0000259" key="4">
    <source>
        <dbReference type="Pfam" id="PF00593"/>
    </source>
</evidence>
<dbReference type="SUPFAM" id="SSF56935">
    <property type="entry name" value="Porins"/>
    <property type="match status" value="1"/>
</dbReference>
<name>T0ZTU1_9ZZZZ</name>
<protein>
    <submittedName>
        <fullName evidence="5">TonB system transport protein</fullName>
    </submittedName>
</protein>
<gene>
    <name evidence="5" type="ORF">B1A_14196</name>
</gene>
<evidence type="ECO:0000256" key="3">
    <source>
        <dbReference type="ARBA" id="ARBA00023237"/>
    </source>
</evidence>
<dbReference type="InterPro" id="IPR000531">
    <property type="entry name" value="Beta-barrel_TonB"/>
</dbReference>